<dbReference type="AlphaFoldDB" id="A0A927GVA5"/>
<dbReference type="EMBL" id="JACXLD010000001">
    <property type="protein sequence ID" value="MBD2857672.1"/>
    <property type="molecule type" value="Genomic_DNA"/>
</dbReference>
<name>A0A927GVA5_9GAMM</name>
<organism evidence="2 3">
    <name type="scientific">Spongiibacter pelagi</name>
    <dbReference type="NCBI Taxonomy" id="2760804"/>
    <lineage>
        <taxon>Bacteria</taxon>
        <taxon>Pseudomonadati</taxon>
        <taxon>Pseudomonadota</taxon>
        <taxon>Gammaproteobacteria</taxon>
        <taxon>Cellvibrionales</taxon>
        <taxon>Spongiibacteraceae</taxon>
        <taxon>Spongiibacter</taxon>
    </lineage>
</organism>
<proteinExistence type="predicted"/>
<keyword evidence="1" id="KW-0732">Signal</keyword>
<keyword evidence="3" id="KW-1185">Reference proteome</keyword>
<feature type="chain" id="PRO_5036746803" evidence="1">
    <location>
        <begin position="20"/>
        <end position="202"/>
    </location>
</feature>
<dbReference type="RefSeq" id="WP_190761896.1">
    <property type="nucleotide sequence ID" value="NZ_JACXLD010000001.1"/>
</dbReference>
<gene>
    <name evidence="2" type="ORF">IB286_01545</name>
</gene>
<accession>A0A927GVA5</accession>
<feature type="signal peptide" evidence="1">
    <location>
        <begin position="1"/>
        <end position="19"/>
    </location>
</feature>
<evidence type="ECO:0000313" key="2">
    <source>
        <dbReference type="EMBL" id="MBD2857672.1"/>
    </source>
</evidence>
<sequence>MSRALIALACLGVSAHSLADPKKYSSSSTESAQSSQEQDWGVYSKLNVRVYSAKEIGQIKAIEAAVSKAEVPPTSGEAALIRMGMGVSQENAYKENGCCFDAAGRSLKDKNVAERLAVEEAMRRSGIEPGSEREEQLRAAAQGRAQTADGEEVNQQTMEDMAKEVAKQQAAVYTGAQEGSTEEAMVNTGVDVFWNKMKGWFD</sequence>
<dbReference type="Proteomes" id="UP000610558">
    <property type="component" value="Unassembled WGS sequence"/>
</dbReference>
<evidence type="ECO:0000313" key="3">
    <source>
        <dbReference type="Proteomes" id="UP000610558"/>
    </source>
</evidence>
<reference evidence="2" key="1">
    <citation type="submission" date="2020-09" db="EMBL/GenBank/DDBJ databases">
        <authorList>
            <person name="Yoon J.-W."/>
        </authorList>
    </citation>
    <scope>NUCLEOTIDE SEQUENCE</scope>
    <source>
        <strain evidence="2">KMU-158</strain>
    </source>
</reference>
<evidence type="ECO:0000256" key="1">
    <source>
        <dbReference type="SAM" id="SignalP"/>
    </source>
</evidence>
<protein>
    <submittedName>
        <fullName evidence="2">Uncharacterized protein</fullName>
    </submittedName>
</protein>
<comment type="caution">
    <text evidence="2">The sequence shown here is derived from an EMBL/GenBank/DDBJ whole genome shotgun (WGS) entry which is preliminary data.</text>
</comment>